<evidence type="ECO:0000259" key="2">
    <source>
        <dbReference type="Pfam" id="PF07596"/>
    </source>
</evidence>
<organism evidence="3 4">
    <name type="scientific">Blastopirellula marina</name>
    <dbReference type="NCBI Taxonomy" id="124"/>
    <lineage>
        <taxon>Bacteria</taxon>
        <taxon>Pseudomonadati</taxon>
        <taxon>Planctomycetota</taxon>
        <taxon>Planctomycetia</taxon>
        <taxon>Pirellulales</taxon>
        <taxon>Pirellulaceae</taxon>
        <taxon>Blastopirellula</taxon>
    </lineage>
</organism>
<name>A0A2S8FTG9_9BACT</name>
<feature type="transmembrane region" description="Helical" evidence="1">
    <location>
        <begin position="20"/>
        <end position="39"/>
    </location>
</feature>
<dbReference type="SUPFAM" id="SSF54523">
    <property type="entry name" value="Pili subunits"/>
    <property type="match status" value="1"/>
</dbReference>
<keyword evidence="1" id="KW-0812">Transmembrane</keyword>
<dbReference type="Proteomes" id="UP000239388">
    <property type="component" value="Unassembled WGS sequence"/>
</dbReference>
<dbReference type="PANTHER" id="PTHR30093">
    <property type="entry name" value="GENERAL SECRETION PATHWAY PROTEIN G"/>
    <property type="match status" value="1"/>
</dbReference>
<dbReference type="PANTHER" id="PTHR30093:SF2">
    <property type="entry name" value="TYPE II SECRETION SYSTEM PROTEIN H"/>
    <property type="match status" value="1"/>
</dbReference>
<dbReference type="OrthoDB" id="285651at2"/>
<dbReference type="InterPro" id="IPR045584">
    <property type="entry name" value="Pilin-like"/>
</dbReference>
<protein>
    <recommendedName>
        <fullName evidence="2">DUF1559 domain-containing protein</fullName>
    </recommendedName>
</protein>
<keyword evidence="1" id="KW-1133">Transmembrane helix</keyword>
<dbReference type="InterPro" id="IPR011453">
    <property type="entry name" value="DUF1559"/>
</dbReference>
<evidence type="ECO:0000256" key="1">
    <source>
        <dbReference type="SAM" id="Phobius"/>
    </source>
</evidence>
<comment type="caution">
    <text evidence="3">The sequence shown here is derived from an EMBL/GenBank/DDBJ whole genome shotgun (WGS) entry which is preliminary data.</text>
</comment>
<evidence type="ECO:0000313" key="4">
    <source>
        <dbReference type="Proteomes" id="UP000239388"/>
    </source>
</evidence>
<evidence type="ECO:0000313" key="3">
    <source>
        <dbReference type="EMBL" id="PQO35350.1"/>
    </source>
</evidence>
<dbReference type="AlphaFoldDB" id="A0A2S8FTG9"/>
<dbReference type="RefSeq" id="WP_105354764.1">
    <property type="nucleotide sequence ID" value="NZ_PUIB01000015.1"/>
</dbReference>
<keyword evidence="1" id="KW-0472">Membrane</keyword>
<reference evidence="3 4" key="1">
    <citation type="submission" date="2018-02" db="EMBL/GenBank/DDBJ databases">
        <title>Comparative genomes isolates from brazilian mangrove.</title>
        <authorList>
            <person name="Araujo J.E."/>
            <person name="Taketani R.G."/>
            <person name="Silva M.C.P."/>
            <person name="Loureco M.V."/>
            <person name="Andreote F.D."/>
        </authorList>
    </citation>
    <scope>NUCLEOTIDE SEQUENCE [LARGE SCALE GENOMIC DNA]</scope>
    <source>
        <strain evidence="3 4">NAP PRIS-MGV</strain>
    </source>
</reference>
<feature type="domain" description="DUF1559" evidence="2">
    <location>
        <begin position="41"/>
        <end position="122"/>
    </location>
</feature>
<proteinExistence type="predicted"/>
<gene>
    <name evidence="3" type="ORF">C5Y98_13350</name>
</gene>
<accession>A0A2S8FTG9</accession>
<sequence>MSGIQDSAIETPSPWPRRCLLGAIVLLVAWLCFGMYALVEPRDASRFASSTNNLKQIGLAMHDYHDRYGMFPPAYVPDESGRPMHSWRVLILPFLEQQDLYDKYDFDEPWDGPNNLPLLTKLPQVYRDPRLASDDVSLTTYQVIAAPGTMFDPYAGPIRFPDLVDGTTETLLAIENLGRPVPWTKPVDMNMEDLLARVPLYNAPREIVPALMSDGSTRWITAKNYDQLPAAATRAGNDTPSAETPP</sequence>
<dbReference type="Pfam" id="PF07596">
    <property type="entry name" value="SBP_bac_10"/>
    <property type="match status" value="1"/>
</dbReference>
<dbReference type="EMBL" id="PUIB01000015">
    <property type="protein sequence ID" value="PQO35350.1"/>
    <property type="molecule type" value="Genomic_DNA"/>
</dbReference>